<evidence type="ECO:0000256" key="2">
    <source>
        <dbReference type="ARBA" id="ARBA00004651"/>
    </source>
</evidence>
<comment type="similarity">
    <text evidence="3">Belongs to the FtsK/SpoIIIE/SftA family.</text>
</comment>
<dbReference type="Pfam" id="PF09397">
    <property type="entry name" value="FtsK_gamma"/>
    <property type="match status" value="1"/>
</dbReference>
<comment type="subcellular location">
    <subcellularLocation>
        <location evidence="1">Cell inner membrane</location>
    </subcellularLocation>
    <subcellularLocation>
        <location evidence="2">Cell membrane</location>
        <topology evidence="2">Multi-pass membrane protein</topology>
    </subcellularLocation>
</comment>
<dbReference type="Pfam" id="PF13491">
    <property type="entry name" value="FtsK_4TM"/>
    <property type="match status" value="1"/>
</dbReference>
<evidence type="ECO:0000256" key="8">
    <source>
        <dbReference type="ARBA" id="ARBA00022829"/>
    </source>
</evidence>
<organism evidence="19 20">
    <name type="scientific">Sutterella seckii</name>
    <dbReference type="NCBI Taxonomy" id="1944635"/>
    <lineage>
        <taxon>Bacteria</taxon>
        <taxon>Pseudomonadati</taxon>
        <taxon>Pseudomonadota</taxon>
        <taxon>Betaproteobacteria</taxon>
        <taxon>Burkholderiales</taxon>
        <taxon>Sutterellaceae</taxon>
        <taxon>Sutterella</taxon>
    </lineage>
</organism>
<evidence type="ECO:0000256" key="10">
    <source>
        <dbReference type="ARBA" id="ARBA00022989"/>
    </source>
</evidence>
<dbReference type="InterPro" id="IPR027417">
    <property type="entry name" value="P-loop_NTPase"/>
</dbReference>
<evidence type="ECO:0000256" key="11">
    <source>
        <dbReference type="ARBA" id="ARBA00023125"/>
    </source>
</evidence>
<dbReference type="InterPro" id="IPR050206">
    <property type="entry name" value="FtsK/SpoIIIE/SftA"/>
</dbReference>
<dbReference type="Gene3D" id="3.30.980.40">
    <property type="match status" value="1"/>
</dbReference>
<dbReference type="Proteomes" id="UP000430564">
    <property type="component" value="Unassembled WGS sequence"/>
</dbReference>
<feature type="transmembrane region" description="Helical" evidence="17">
    <location>
        <begin position="73"/>
        <end position="92"/>
    </location>
</feature>
<dbReference type="PANTHER" id="PTHR22683">
    <property type="entry name" value="SPORULATION PROTEIN RELATED"/>
    <property type="match status" value="1"/>
</dbReference>
<feature type="transmembrane region" description="Helical" evidence="17">
    <location>
        <begin position="164"/>
        <end position="186"/>
    </location>
</feature>
<reference evidence="19 20" key="1">
    <citation type="submission" date="2019-10" db="EMBL/GenBank/DDBJ databases">
        <title>Genome diversity of Sutterella seckii.</title>
        <authorList>
            <person name="Chaplin A.V."/>
            <person name="Sokolova S.R."/>
            <person name="Mosin K.A."/>
            <person name="Ivanova E.L."/>
            <person name="Kochetkova T.O."/>
            <person name="Goltsov A.Y."/>
            <person name="Trofimov D.Y."/>
            <person name="Efimov B.A."/>
        </authorList>
    </citation>
    <scope>NUCLEOTIDE SEQUENCE [LARGE SCALE GENOMIC DNA]</scope>
    <source>
        <strain evidence="19 20">ASD393</strain>
    </source>
</reference>
<feature type="region of interest" description="Disordered" evidence="16">
    <location>
        <begin position="1"/>
        <end position="25"/>
    </location>
</feature>
<evidence type="ECO:0000256" key="16">
    <source>
        <dbReference type="SAM" id="MobiDB-lite"/>
    </source>
</evidence>
<dbReference type="InterPro" id="IPR036388">
    <property type="entry name" value="WH-like_DNA-bd_sf"/>
</dbReference>
<evidence type="ECO:0000256" key="12">
    <source>
        <dbReference type="ARBA" id="ARBA00023136"/>
    </source>
</evidence>
<evidence type="ECO:0000256" key="13">
    <source>
        <dbReference type="ARBA" id="ARBA00023306"/>
    </source>
</evidence>
<keyword evidence="12 17" id="KW-0472">Membrane</keyword>
<feature type="compositionally biased region" description="Polar residues" evidence="16">
    <location>
        <begin position="316"/>
        <end position="329"/>
    </location>
</feature>
<feature type="region of interest" description="Disordered" evidence="16">
    <location>
        <begin position="724"/>
        <end position="755"/>
    </location>
</feature>
<accession>A0A6I1EVG3</accession>
<dbReference type="PANTHER" id="PTHR22683:SF41">
    <property type="entry name" value="DNA TRANSLOCASE FTSK"/>
    <property type="match status" value="1"/>
</dbReference>
<evidence type="ECO:0000256" key="7">
    <source>
        <dbReference type="ARBA" id="ARBA00022741"/>
    </source>
</evidence>
<evidence type="ECO:0000256" key="14">
    <source>
        <dbReference type="ARBA" id="ARBA00024784"/>
    </source>
</evidence>
<evidence type="ECO:0000313" key="19">
    <source>
        <dbReference type="EMBL" id="KAB7663038.1"/>
    </source>
</evidence>
<dbReference type="Pfam" id="PF17854">
    <property type="entry name" value="FtsK_alpha"/>
    <property type="match status" value="1"/>
</dbReference>
<evidence type="ECO:0000313" key="20">
    <source>
        <dbReference type="Proteomes" id="UP000430564"/>
    </source>
</evidence>
<feature type="transmembrane region" description="Helical" evidence="17">
    <location>
        <begin position="112"/>
        <end position="143"/>
    </location>
</feature>
<sequence>MAKKNARAKGTKNSKSGVAEEEKFDSARAVEALERAEADAERKARRAQARREMRERFAEAFIGLARFLWERSWAFSVPAALLLALALGTYSPDDPAFSVATARTPANFCGVWGAWCADFLLGIFGLSAWWFVLGLVMVAFFAFRSKLRAERGETNPERINPPKFTAFFGLCALMIGSTAFEAMRIAKSPVMLPGNPGGILGNTLAYAVMHYVGAGVALVVFLLLAAIGISLLMDFSWTDAAEKIGRFIDERILSRLSRKKPGEEMNLESGEDAPEGPRVDIPVYEPSALSQEIEIVKPSSEALNSGASLFPEEVLTTRSPKETSSSSERPSLMLLDDADPARRGTDEETIQMTSRLIVAKLKSYGIDSEVMGAQPGPVITQYWLEPGAGVKGSQIENVRDDLRRALGVQAVRIVLSVPGTSYVGLEVPNPVREMVRLKEIIKSEAFEKSRSALTLAIGKDIAGKPFVMDLAKTPHLLVAGTTGSGKSVGINAMILSMLFRNDPTQLRLVLIDPKMLEFSLYNGIPHLLTPVVTDMNKASAALKWLTGEMDRRYAVMSRVGVRQFSSFNEKVADANRRGEPIRDPMAAKDDPLAENLEPWPYIVCVVDELADLMLTNRKEVEGEITRLTQKARAAGIHLILATQRPSVDVVTSLIKANVPTRISFQVASATDSRVILGESGAEQLLGNGDMLLHRPGTPGATRIQGCFVADGEVARVAEELKKQGSPSYVSGVTETEEEAGGAEAGDAGGRRSGESDPLYDKAVALVLEEKRASISFVQRHLGIGYNRAANLLEAMESAGLVSKPSSMGKRTILVPDRN</sequence>
<dbReference type="GO" id="GO:0005524">
    <property type="term" value="F:ATP binding"/>
    <property type="evidence" value="ECO:0007669"/>
    <property type="project" value="UniProtKB-UniRule"/>
</dbReference>
<name>A0A6I1EVG3_9BURK</name>
<evidence type="ECO:0000256" key="6">
    <source>
        <dbReference type="ARBA" id="ARBA00022692"/>
    </source>
</evidence>
<evidence type="ECO:0000256" key="9">
    <source>
        <dbReference type="ARBA" id="ARBA00022840"/>
    </source>
</evidence>
<dbReference type="Pfam" id="PF01580">
    <property type="entry name" value="FtsK_SpoIIIE"/>
    <property type="match status" value="1"/>
</dbReference>
<evidence type="ECO:0000256" key="5">
    <source>
        <dbReference type="ARBA" id="ARBA00022618"/>
    </source>
</evidence>
<dbReference type="InterPro" id="IPR036390">
    <property type="entry name" value="WH_DNA-bd_sf"/>
</dbReference>
<dbReference type="CDD" id="cd01127">
    <property type="entry name" value="TrwB_TraG_TraD_VirD4"/>
    <property type="match status" value="1"/>
</dbReference>
<proteinExistence type="inferred from homology"/>
<keyword evidence="4" id="KW-1003">Cell membrane</keyword>
<dbReference type="EMBL" id="WEHX01000002">
    <property type="protein sequence ID" value="KAB7663038.1"/>
    <property type="molecule type" value="Genomic_DNA"/>
</dbReference>
<dbReference type="PROSITE" id="PS50901">
    <property type="entry name" value="FTSK"/>
    <property type="match status" value="1"/>
</dbReference>
<keyword evidence="9 15" id="KW-0067">ATP-binding</keyword>
<dbReference type="InterPro" id="IPR041027">
    <property type="entry name" value="FtsK_alpha"/>
</dbReference>
<feature type="binding site" evidence="15">
    <location>
        <begin position="480"/>
        <end position="487"/>
    </location>
    <ligand>
        <name>ATP</name>
        <dbReference type="ChEBI" id="CHEBI:30616"/>
    </ligand>
</feature>
<dbReference type="InterPro" id="IPR018541">
    <property type="entry name" value="Ftsk_gamma"/>
</dbReference>
<keyword evidence="6 17" id="KW-0812">Transmembrane</keyword>
<evidence type="ECO:0000256" key="3">
    <source>
        <dbReference type="ARBA" id="ARBA00006474"/>
    </source>
</evidence>
<keyword evidence="5" id="KW-0132">Cell division</keyword>
<feature type="compositionally biased region" description="Basic residues" evidence="16">
    <location>
        <begin position="1"/>
        <end position="12"/>
    </location>
</feature>
<evidence type="ECO:0000256" key="17">
    <source>
        <dbReference type="SAM" id="Phobius"/>
    </source>
</evidence>
<dbReference type="AlphaFoldDB" id="A0A6I1EVG3"/>
<dbReference type="Gene3D" id="3.40.50.300">
    <property type="entry name" value="P-loop containing nucleotide triphosphate hydrolases"/>
    <property type="match status" value="1"/>
</dbReference>
<evidence type="ECO:0000256" key="15">
    <source>
        <dbReference type="PROSITE-ProRule" id="PRU00289"/>
    </source>
</evidence>
<feature type="region of interest" description="Disordered" evidence="16">
    <location>
        <begin position="311"/>
        <end position="346"/>
    </location>
</feature>
<feature type="transmembrane region" description="Helical" evidence="17">
    <location>
        <begin position="206"/>
        <end position="233"/>
    </location>
</feature>
<keyword evidence="11" id="KW-0238">DNA-binding</keyword>
<dbReference type="InterPro" id="IPR025199">
    <property type="entry name" value="FtsK_4TM"/>
</dbReference>
<comment type="caution">
    <text evidence="19">The sequence shown here is derived from an EMBL/GenBank/DDBJ whole genome shotgun (WGS) entry which is preliminary data.</text>
</comment>
<keyword evidence="8" id="KW-0159">Chromosome partition</keyword>
<evidence type="ECO:0000256" key="4">
    <source>
        <dbReference type="ARBA" id="ARBA00022475"/>
    </source>
</evidence>
<dbReference type="InterPro" id="IPR002543">
    <property type="entry name" value="FtsK_dom"/>
</dbReference>
<feature type="domain" description="FtsK" evidence="18">
    <location>
        <begin position="463"/>
        <end position="673"/>
    </location>
</feature>
<dbReference type="SUPFAM" id="SSF46785">
    <property type="entry name" value="Winged helix' DNA-binding domain"/>
    <property type="match status" value="1"/>
</dbReference>
<dbReference type="GO" id="GO:0005886">
    <property type="term" value="C:plasma membrane"/>
    <property type="evidence" value="ECO:0007669"/>
    <property type="project" value="UniProtKB-SubCell"/>
</dbReference>
<gene>
    <name evidence="19" type="ORF">GBM95_00600</name>
</gene>
<dbReference type="SUPFAM" id="SSF52540">
    <property type="entry name" value="P-loop containing nucleoside triphosphate hydrolases"/>
    <property type="match status" value="1"/>
</dbReference>
<keyword evidence="7 15" id="KW-0547">Nucleotide-binding</keyword>
<evidence type="ECO:0000259" key="18">
    <source>
        <dbReference type="PROSITE" id="PS50901"/>
    </source>
</evidence>
<dbReference type="OrthoDB" id="9807790at2"/>
<dbReference type="Gene3D" id="1.10.10.10">
    <property type="entry name" value="Winged helix-like DNA-binding domain superfamily/Winged helix DNA-binding domain"/>
    <property type="match status" value="1"/>
</dbReference>
<keyword evidence="13" id="KW-0131">Cell cycle</keyword>
<evidence type="ECO:0000256" key="1">
    <source>
        <dbReference type="ARBA" id="ARBA00004533"/>
    </source>
</evidence>
<dbReference type="GO" id="GO:0007059">
    <property type="term" value="P:chromosome segregation"/>
    <property type="evidence" value="ECO:0007669"/>
    <property type="project" value="UniProtKB-KW"/>
</dbReference>
<comment type="function">
    <text evidence="14">Essential cell division protein that coordinates cell division and chromosome segregation. The N-terminus is involved in assembly of the cell-division machinery. The C-terminus functions as a DNA motor that moves dsDNA in an ATP-dependent manner towards the dif recombination site, which is located within the replication terminus region. Translocation stops specifically at Xer-dif sites, where FtsK interacts with the Xer recombinase, allowing activation of chromosome unlinking by recombination. FtsK orienting polar sequences (KOPS) guide the direction of DNA translocation. FtsK can remove proteins from DNA as it translocates, but translocation stops specifically at XerCD-dif site, thereby preventing removal of XerC and XerD from dif.</text>
</comment>
<dbReference type="RefSeq" id="WP_152157311.1">
    <property type="nucleotide sequence ID" value="NZ_WEHX01000002.1"/>
</dbReference>
<dbReference type="GO" id="GO:0051301">
    <property type="term" value="P:cell division"/>
    <property type="evidence" value="ECO:0007669"/>
    <property type="project" value="UniProtKB-KW"/>
</dbReference>
<dbReference type="GO" id="GO:0003677">
    <property type="term" value="F:DNA binding"/>
    <property type="evidence" value="ECO:0007669"/>
    <property type="project" value="UniProtKB-KW"/>
</dbReference>
<protein>
    <submittedName>
        <fullName evidence="19">DNA translocase FtsK</fullName>
    </submittedName>
</protein>
<keyword evidence="10 17" id="KW-1133">Transmembrane helix</keyword>
<dbReference type="SMART" id="SM00843">
    <property type="entry name" value="Ftsk_gamma"/>
    <property type="match status" value="1"/>
</dbReference>